<dbReference type="Pfam" id="PF00441">
    <property type="entry name" value="Acyl-CoA_dh_1"/>
    <property type="match status" value="1"/>
</dbReference>
<dbReference type="Gene3D" id="1.20.140.10">
    <property type="entry name" value="Butyryl-CoA Dehydrogenase, subunit A, domain 3"/>
    <property type="match status" value="1"/>
</dbReference>
<evidence type="ECO:0000256" key="5">
    <source>
        <dbReference type="RuleBase" id="RU362125"/>
    </source>
</evidence>
<evidence type="ECO:0000256" key="3">
    <source>
        <dbReference type="ARBA" id="ARBA00022630"/>
    </source>
</evidence>
<evidence type="ECO:0000259" key="8">
    <source>
        <dbReference type="Pfam" id="PF02771"/>
    </source>
</evidence>
<reference evidence="9" key="2">
    <citation type="submission" date="2020-09" db="EMBL/GenBank/DDBJ databases">
        <authorList>
            <person name="Sun Q."/>
            <person name="Zhou Y."/>
        </authorList>
    </citation>
    <scope>NUCLEOTIDE SEQUENCE</scope>
    <source>
        <strain evidence="9">CGMCC 1.3617</strain>
    </source>
</reference>
<dbReference type="SUPFAM" id="SSF47203">
    <property type="entry name" value="Acyl-CoA dehydrogenase C-terminal domain-like"/>
    <property type="match status" value="1"/>
</dbReference>
<dbReference type="InterPro" id="IPR037069">
    <property type="entry name" value="AcylCoA_DH/ox_N_sf"/>
</dbReference>
<dbReference type="EMBL" id="BMKW01000008">
    <property type="protein sequence ID" value="GGJ23799.1"/>
    <property type="molecule type" value="Genomic_DNA"/>
</dbReference>
<dbReference type="InterPro" id="IPR009100">
    <property type="entry name" value="AcylCoA_DH/oxidase_NM_dom_sf"/>
</dbReference>
<dbReference type="FunFam" id="1.20.140.10:FF:000012">
    <property type="entry name" value="Acyl-CoA dehydrogenase fadE12"/>
    <property type="match status" value="1"/>
</dbReference>
<dbReference type="SUPFAM" id="SSF56645">
    <property type="entry name" value="Acyl-CoA dehydrogenase NM domain-like"/>
    <property type="match status" value="1"/>
</dbReference>
<dbReference type="GO" id="GO:0050660">
    <property type="term" value="F:flavin adenine dinucleotide binding"/>
    <property type="evidence" value="ECO:0007669"/>
    <property type="project" value="InterPro"/>
</dbReference>
<dbReference type="Pfam" id="PF02770">
    <property type="entry name" value="Acyl-CoA_dh_M"/>
    <property type="match status" value="1"/>
</dbReference>
<accession>A0A917KPV0</accession>
<dbReference type="Gene3D" id="1.10.540.10">
    <property type="entry name" value="Acyl-CoA dehydrogenase/oxidase, N-terminal domain"/>
    <property type="match status" value="1"/>
</dbReference>
<comment type="cofactor">
    <cofactor evidence="1 5">
        <name>FAD</name>
        <dbReference type="ChEBI" id="CHEBI:57692"/>
    </cofactor>
</comment>
<dbReference type="PANTHER" id="PTHR43884:SF12">
    <property type="entry name" value="ISOVALERYL-COA DEHYDROGENASE, MITOCHONDRIAL-RELATED"/>
    <property type="match status" value="1"/>
</dbReference>
<dbReference type="Gene3D" id="2.40.110.10">
    <property type="entry name" value="Butyryl-CoA Dehydrogenase, subunit A, domain 2"/>
    <property type="match status" value="1"/>
</dbReference>
<gene>
    <name evidence="9" type="ORF">GCM10011320_33870</name>
</gene>
<keyword evidence="5" id="KW-0560">Oxidoreductase</keyword>
<dbReference type="InterPro" id="IPR006091">
    <property type="entry name" value="Acyl-CoA_Oxase/DH_mid-dom"/>
</dbReference>
<proteinExistence type="inferred from homology"/>
<comment type="caution">
    <text evidence="9">The sequence shown here is derived from an EMBL/GenBank/DDBJ whole genome shotgun (WGS) entry which is preliminary data.</text>
</comment>
<organism evidence="9 10">
    <name type="scientific">Neoroseomonas lacus</name>
    <dbReference type="NCBI Taxonomy" id="287609"/>
    <lineage>
        <taxon>Bacteria</taxon>
        <taxon>Pseudomonadati</taxon>
        <taxon>Pseudomonadota</taxon>
        <taxon>Alphaproteobacteria</taxon>
        <taxon>Acetobacterales</taxon>
        <taxon>Acetobacteraceae</taxon>
        <taxon>Neoroseomonas</taxon>
    </lineage>
</organism>
<evidence type="ECO:0000256" key="2">
    <source>
        <dbReference type="ARBA" id="ARBA00009347"/>
    </source>
</evidence>
<dbReference type="InterPro" id="IPR036250">
    <property type="entry name" value="AcylCo_DH-like_C"/>
</dbReference>
<dbReference type="Pfam" id="PF02771">
    <property type="entry name" value="Acyl-CoA_dh_N"/>
    <property type="match status" value="1"/>
</dbReference>
<dbReference type="Proteomes" id="UP000661507">
    <property type="component" value="Unassembled WGS sequence"/>
</dbReference>
<keyword evidence="4 5" id="KW-0274">FAD</keyword>
<name>A0A917KPV0_9PROT</name>
<feature type="domain" description="Acyl-CoA dehydrogenase/oxidase N-terminal" evidence="8">
    <location>
        <begin position="19"/>
        <end position="131"/>
    </location>
</feature>
<sequence>MRTIIAQAVVEERMDFGQSPEQEAIVDGVAAVCRRFGDDYWRSCDDEARFPREFHRAMADGGWLGITMPEEHGGAGLGVTEAALVMHTVARHGGAMAAASSIHINMFGPHPIVVHGTSEQKARWIPPLIAGTDQACFGVTEPNAGLDTTSITTFAAKVPGGYRVNGRKMWTSTGQVANRIMLLTRTTRKEDARKPSDGITLFYTEIDRSKVEIKRIPKMGRAAVDSNMTFIDDLFIPEEDRIGEEGKGFAYILDSLNPERVLVAAEAVAIGQDALDRAARYGRDRSVFGRPIGQNQAIQHPLAECWTALESAWLMAQKAAWLYDNGRPCGAEANAAKLLAGRAGHNAALQAVLTHGGMGYAKEYVVERLLREVLICRIAPVSEQMVLSFIAERVLGQPKSY</sequence>
<dbReference type="InterPro" id="IPR009075">
    <property type="entry name" value="AcylCo_DH/oxidase_C"/>
</dbReference>
<protein>
    <submittedName>
        <fullName evidence="9">Acyl-CoA dehydrogenase</fullName>
    </submittedName>
</protein>
<reference evidence="9" key="1">
    <citation type="journal article" date="2014" name="Int. J. Syst. Evol. Microbiol.">
        <title>Complete genome sequence of Corynebacterium casei LMG S-19264T (=DSM 44701T), isolated from a smear-ripened cheese.</title>
        <authorList>
            <consortium name="US DOE Joint Genome Institute (JGI-PGF)"/>
            <person name="Walter F."/>
            <person name="Albersmeier A."/>
            <person name="Kalinowski J."/>
            <person name="Ruckert C."/>
        </authorList>
    </citation>
    <scope>NUCLEOTIDE SEQUENCE</scope>
    <source>
        <strain evidence="9">CGMCC 1.3617</strain>
    </source>
</reference>
<feature type="domain" description="Acyl-CoA oxidase/dehydrogenase middle" evidence="7">
    <location>
        <begin position="136"/>
        <end position="233"/>
    </location>
</feature>
<dbReference type="AlphaFoldDB" id="A0A917KPV0"/>
<dbReference type="GO" id="GO:0003995">
    <property type="term" value="F:acyl-CoA dehydrogenase activity"/>
    <property type="evidence" value="ECO:0007669"/>
    <property type="project" value="TreeGrafter"/>
</dbReference>
<feature type="domain" description="Acyl-CoA dehydrogenase/oxidase C-terminal" evidence="6">
    <location>
        <begin position="246"/>
        <end position="395"/>
    </location>
</feature>
<evidence type="ECO:0000259" key="7">
    <source>
        <dbReference type="Pfam" id="PF02770"/>
    </source>
</evidence>
<keyword evidence="10" id="KW-1185">Reference proteome</keyword>
<dbReference type="PIRSF" id="PIRSF016578">
    <property type="entry name" value="HsaA"/>
    <property type="match status" value="1"/>
</dbReference>
<evidence type="ECO:0000259" key="6">
    <source>
        <dbReference type="Pfam" id="PF00441"/>
    </source>
</evidence>
<dbReference type="RefSeq" id="WP_229681371.1">
    <property type="nucleotide sequence ID" value="NZ_BMKW01000008.1"/>
</dbReference>
<keyword evidence="3 5" id="KW-0285">Flavoprotein</keyword>
<evidence type="ECO:0000256" key="4">
    <source>
        <dbReference type="ARBA" id="ARBA00022827"/>
    </source>
</evidence>
<evidence type="ECO:0000256" key="1">
    <source>
        <dbReference type="ARBA" id="ARBA00001974"/>
    </source>
</evidence>
<evidence type="ECO:0000313" key="9">
    <source>
        <dbReference type="EMBL" id="GGJ23799.1"/>
    </source>
</evidence>
<dbReference type="PANTHER" id="PTHR43884">
    <property type="entry name" value="ACYL-COA DEHYDROGENASE"/>
    <property type="match status" value="1"/>
</dbReference>
<comment type="similarity">
    <text evidence="2 5">Belongs to the acyl-CoA dehydrogenase family.</text>
</comment>
<dbReference type="InterPro" id="IPR046373">
    <property type="entry name" value="Acyl-CoA_Oxase/DH_mid-dom_sf"/>
</dbReference>
<evidence type="ECO:0000313" key="10">
    <source>
        <dbReference type="Proteomes" id="UP000661507"/>
    </source>
</evidence>
<dbReference type="InterPro" id="IPR013786">
    <property type="entry name" value="AcylCoA_DH/ox_N"/>
</dbReference>